<dbReference type="EMBL" id="JBHZQA010000020">
    <property type="protein sequence ID" value="MFE3849453.1"/>
    <property type="molecule type" value="Genomic_DNA"/>
</dbReference>
<evidence type="ECO:0000313" key="1">
    <source>
        <dbReference type="EMBL" id="MFE3849453.1"/>
    </source>
</evidence>
<dbReference type="RefSeq" id="WP_379859194.1">
    <property type="nucleotide sequence ID" value="NZ_JBHZQA010000020.1"/>
</dbReference>
<organism evidence="1 2">
    <name type="scientific">Flavobacterium fructosi</name>
    <dbReference type="NCBI Taxonomy" id="3230416"/>
    <lineage>
        <taxon>Bacteria</taxon>
        <taxon>Pseudomonadati</taxon>
        <taxon>Bacteroidota</taxon>
        <taxon>Flavobacteriia</taxon>
        <taxon>Flavobacteriales</taxon>
        <taxon>Flavobacteriaceae</taxon>
        <taxon>Flavobacterium</taxon>
    </lineage>
</organism>
<accession>A0ABW6HQX2</accession>
<feature type="non-terminal residue" evidence="1">
    <location>
        <position position="1"/>
    </location>
</feature>
<gene>
    <name evidence="1" type="ORF">ACFX5D_15955</name>
</gene>
<proteinExistence type="predicted"/>
<evidence type="ECO:0000313" key="2">
    <source>
        <dbReference type="Proteomes" id="UP001600039"/>
    </source>
</evidence>
<reference evidence="1 2" key="1">
    <citation type="submission" date="2024-06" db="EMBL/GenBank/DDBJ databases">
        <title>Flavobacterium spp. isolated from glacier.</title>
        <authorList>
            <person name="Han D."/>
        </authorList>
    </citation>
    <scope>NUCLEOTIDE SEQUENCE [LARGE SCALE GENOMIC DNA]</scope>
    <source>
        <strain evidence="1 2">LB3P45</strain>
    </source>
</reference>
<dbReference type="Proteomes" id="UP001600039">
    <property type="component" value="Unassembled WGS sequence"/>
</dbReference>
<comment type="caution">
    <text evidence="1">The sequence shown here is derived from an EMBL/GenBank/DDBJ whole genome shotgun (WGS) entry which is preliminary data.</text>
</comment>
<keyword evidence="2" id="KW-1185">Reference proteome</keyword>
<sequence length="74" mass="8670">FCFLLTHRDAFFCSHNLRILIIFVRYKISVSATEGLVQQWLQLIWAIGQMAKWFCIWDDLANPKIGLNLVPKSM</sequence>
<name>A0ABW6HQX2_9FLAO</name>
<protein>
    <submittedName>
        <fullName evidence="1">Uncharacterized protein</fullName>
    </submittedName>
</protein>